<keyword evidence="3" id="KW-1185">Reference proteome</keyword>
<organism evidence="2 3">
    <name type="scientific">Podarcis lilfordi</name>
    <name type="common">Lilford's wall lizard</name>
    <dbReference type="NCBI Taxonomy" id="74358"/>
    <lineage>
        <taxon>Eukaryota</taxon>
        <taxon>Metazoa</taxon>
        <taxon>Chordata</taxon>
        <taxon>Craniata</taxon>
        <taxon>Vertebrata</taxon>
        <taxon>Euteleostomi</taxon>
        <taxon>Lepidosauria</taxon>
        <taxon>Squamata</taxon>
        <taxon>Bifurcata</taxon>
        <taxon>Unidentata</taxon>
        <taxon>Episquamata</taxon>
        <taxon>Laterata</taxon>
        <taxon>Lacertibaenia</taxon>
        <taxon>Lacertidae</taxon>
        <taxon>Podarcis</taxon>
    </lineage>
</organism>
<evidence type="ECO:0000256" key="1">
    <source>
        <dbReference type="SAM" id="MobiDB-lite"/>
    </source>
</evidence>
<dbReference type="EMBL" id="OX395133">
    <property type="protein sequence ID" value="CAI5783133.1"/>
    <property type="molecule type" value="Genomic_DNA"/>
</dbReference>
<gene>
    <name evidence="2" type="ORF">PODLI_1B004229</name>
</gene>
<feature type="region of interest" description="Disordered" evidence="1">
    <location>
        <begin position="1"/>
        <end position="37"/>
    </location>
</feature>
<evidence type="ECO:0000313" key="2">
    <source>
        <dbReference type="EMBL" id="CAI5783133.1"/>
    </source>
</evidence>
<name>A0AA35KT66_9SAUR</name>
<proteinExistence type="predicted"/>
<protein>
    <submittedName>
        <fullName evidence="2">Uncharacterized protein</fullName>
    </submittedName>
</protein>
<reference evidence="2" key="1">
    <citation type="submission" date="2022-12" db="EMBL/GenBank/DDBJ databases">
        <authorList>
            <person name="Alioto T."/>
            <person name="Alioto T."/>
            <person name="Gomez Garrido J."/>
        </authorList>
    </citation>
    <scope>NUCLEOTIDE SEQUENCE</scope>
</reference>
<dbReference type="Proteomes" id="UP001178461">
    <property type="component" value="Chromosome 8"/>
</dbReference>
<feature type="compositionally biased region" description="Polar residues" evidence="1">
    <location>
        <begin position="9"/>
        <end position="24"/>
    </location>
</feature>
<sequence length="50" mass="5339">MQELDAFWDSSSSKEAVASGTKSRPAQDHPMEGQPASAGLQVALLEFFQG</sequence>
<accession>A0AA35KT66</accession>
<dbReference type="AlphaFoldDB" id="A0AA35KT66"/>
<evidence type="ECO:0000313" key="3">
    <source>
        <dbReference type="Proteomes" id="UP001178461"/>
    </source>
</evidence>